<dbReference type="RefSeq" id="WP_011610724.1">
    <property type="nucleotide sequence ID" value="NC_008312.1"/>
</dbReference>
<name>Q117I8_TRIEI</name>
<dbReference type="Pfam" id="PF01627">
    <property type="entry name" value="Hpt"/>
    <property type="match status" value="1"/>
</dbReference>
<dbReference type="InterPro" id="IPR004358">
    <property type="entry name" value="Sig_transdc_His_kin-like_C"/>
</dbReference>
<dbReference type="CDD" id="cd17546">
    <property type="entry name" value="REC_hyHK_CKI1_RcsC-like"/>
    <property type="match status" value="1"/>
</dbReference>
<evidence type="ECO:0000256" key="2">
    <source>
        <dbReference type="ARBA" id="ARBA00004651"/>
    </source>
</evidence>
<evidence type="ECO:0000256" key="7">
    <source>
        <dbReference type="ARBA" id="ARBA00022679"/>
    </source>
</evidence>
<feature type="domain" description="Response regulatory" evidence="23">
    <location>
        <begin position="966"/>
        <end position="1081"/>
    </location>
</feature>
<dbReference type="SUPFAM" id="SSF55785">
    <property type="entry name" value="PYP-like sensor domain (PAS domain)"/>
    <property type="match status" value="1"/>
</dbReference>
<evidence type="ECO:0000256" key="19">
    <source>
        <dbReference type="PROSITE-ProRule" id="PRU00169"/>
    </source>
</evidence>
<dbReference type="PROSITE" id="PS50110">
    <property type="entry name" value="RESPONSE_REGULATORY"/>
    <property type="match status" value="2"/>
</dbReference>
<dbReference type="InterPro" id="IPR001610">
    <property type="entry name" value="PAC"/>
</dbReference>
<accession>Q117I8</accession>
<dbReference type="PROSITE" id="PS50112">
    <property type="entry name" value="PAS"/>
    <property type="match status" value="1"/>
</dbReference>
<evidence type="ECO:0000256" key="16">
    <source>
        <dbReference type="ARBA" id="ARBA00068150"/>
    </source>
</evidence>
<dbReference type="PROSITE" id="PS50113">
    <property type="entry name" value="PAC"/>
    <property type="match status" value="1"/>
</dbReference>
<dbReference type="Gene3D" id="3.30.565.10">
    <property type="entry name" value="Histidine kinase-like ATPase, C-terminal domain"/>
    <property type="match status" value="1"/>
</dbReference>
<dbReference type="InterPro" id="IPR005467">
    <property type="entry name" value="His_kinase_dom"/>
</dbReference>
<comment type="similarity">
    <text evidence="3">In the N-terminal section; belongs to the phytochrome family.</text>
</comment>
<organism evidence="28">
    <name type="scientific">Trichodesmium erythraeum (strain IMS101)</name>
    <dbReference type="NCBI Taxonomy" id="203124"/>
    <lineage>
        <taxon>Bacteria</taxon>
        <taxon>Bacillati</taxon>
        <taxon>Cyanobacteriota</taxon>
        <taxon>Cyanophyceae</taxon>
        <taxon>Oscillatoriophycideae</taxon>
        <taxon>Oscillatoriales</taxon>
        <taxon>Microcoleaceae</taxon>
        <taxon>Trichodesmium</taxon>
    </lineage>
</organism>
<feature type="modified residue" description="4-aspartylphosphate" evidence="19">
    <location>
        <position position="1160"/>
    </location>
</feature>
<dbReference type="Gene3D" id="6.10.340.10">
    <property type="match status" value="1"/>
</dbReference>
<dbReference type="SMART" id="SM00304">
    <property type="entry name" value="HAMP"/>
    <property type="match status" value="1"/>
</dbReference>
<comment type="catalytic activity">
    <reaction evidence="1">
        <text>ATP + protein L-histidine = ADP + protein N-phospho-L-histidine.</text>
        <dbReference type="EC" id="2.7.13.3"/>
    </reaction>
</comment>
<dbReference type="eggNOG" id="COG5002">
    <property type="taxonomic scope" value="Bacteria"/>
</dbReference>
<dbReference type="InterPro" id="IPR003661">
    <property type="entry name" value="HisK_dim/P_dom"/>
</dbReference>
<dbReference type="NCBIfam" id="TIGR00229">
    <property type="entry name" value="sensory_box"/>
    <property type="match status" value="1"/>
</dbReference>
<keyword evidence="7 28" id="KW-0808">Transferase</keyword>
<evidence type="ECO:0000259" key="25">
    <source>
        <dbReference type="PROSITE" id="PS50113"/>
    </source>
</evidence>
<dbReference type="PRINTS" id="PR00344">
    <property type="entry name" value="BCTRLSENSOR"/>
</dbReference>
<dbReference type="eggNOG" id="COG3322">
    <property type="taxonomic scope" value="Bacteria"/>
</dbReference>
<dbReference type="InterPro" id="IPR036641">
    <property type="entry name" value="HPT_dom_sf"/>
</dbReference>
<dbReference type="InterPro" id="IPR036097">
    <property type="entry name" value="HisK_dim/P_sf"/>
</dbReference>
<evidence type="ECO:0000313" key="28">
    <source>
        <dbReference type="EMBL" id="ABG50336.1"/>
    </source>
</evidence>
<dbReference type="eggNOG" id="COG2198">
    <property type="taxonomic scope" value="Bacteria"/>
</dbReference>
<dbReference type="GO" id="GO:0000155">
    <property type="term" value="F:phosphorelay sensor kinase activity"/>
    <property type="evidence" value="ECO:0007669"/>
    <property type="project" value="InterPro"/>
</dbReference>
<dbReference type="EC" id="2.7.13.3" evidence="4"/>
<evidence type="ECO:0000259" key="24">
    <source>
        <dbReference type="PROSITE" id="PS50112"/>
    </source>
</evidence>
<reference evidence="28" key="1">
    <citation type="submission" date="2006-06" db="EMBL/GenBank/DDBJ databases">
        <title>Complete sequence of Trichodesmium erythraeum IMS101.</title>
        <authorList>
            <consortium name="US DOE Joint Genome Institute"/>
            <person name="Copeland A."/>
            <person name="Lucas S."/>
            <person name="Lapidus A."/>
            <person name="Barry K."/>
            <person name="Detter J.C."/>
            <person name="Glavina del Rio T."/>
            <person name="Hammon N."/>
            <person name="Israni S."/>
            <person name="Dalin E."/>
            <person name="Tice H."/>
            <person name="Pitluck S."/>
            <person name="Kiss H."/>
            <person name="Munk A.C."/>
            <person name="Brettin T."/>
            <person name="Bruce D."/>
            <person name="Han C."/>
            <person name="Tapia R."/>
            <person name="Gilna P."/>
            <person name="Schmutz J."/>
            <person name="Larimer F."/>
            <person name="Land M."/>
            <person name="Hauser L."/>
            <person name="Kyrpides N."/>
            <person name="Kim E."/>
            <person name="Richardson P."/>
        </authorList>
    </citation>
    <scope>NUCLEOTIDE SEQUENCE [LARGE SCALE GENOMIC DNA]</scope>
    <source>
        <strain evidence="28">IMS101</strain>
    </source>
</reference>
<dbReference type="Gene3D" id="1.20.120.160">
    <property type="entry name" value="HPT domain"/>
    <property type="match status" value="1"/>
</dbReference>
<dbReference type="Gene3D" id="3.30.450.40">
    <property type="match status" value="1"/>
</dbReference>
<dbReference type="InterPro" id="IPR000014">
    <property type="entry name" value="PAS"/>
</dbReference>
<dbReference type="Pfam" id="PF00512">
    <property type="entry name" value="HisKA"/>
    <property type="match status" value="1"/>
</dbReference>
<feature type="transmembrane region" description="Helical" evidence="21">
    <location>
        <begin position="271"/>
        <end position="294"/>
    </location>
</feature>
<dbReference type="GO" id="GO:0005524">
    <property type="term" value="F:ATP binding"/>
    <property type="evidence" value="ECO:0007669"/>
    <property type="project" value="UniProtKB-KW"/>
</dbReference>
<protein>
    <recommendedName>
        <fullName evidence="17">Circadian input-output histidine kinase CikA</fullName>
        <ecNumber evidence="4">2.7.13.3</ecNumber>
    </recommendedName>
    <alternativeName>
        <fullName evidence="16">Sensory/regulatory protein RpfC</fullName>
    </alternativeName>
</protein>
<dbReference type="Pfam" id="PF00672">
    <property type="entry name" value="HAMP"/>
    <property type="match status" value="1"/>
</dbReference>
<keyword evidence="12 21" id="KW-1133">Transmembrane helix</keyword>
<dbReference type="Gene3D" id="1.10.287.130">
    <property type="match status" value="1"/>
</dbReference>
<dbReference type="HOGENOM" id="CLU_004024_0_0_3"/>
<dbReference type="CDD" id="cd00130">
    <property type="entry name" value="PAS"/>
    <property type="match status" value="1"/>
</dbReference>
<keyword evidence="14 21" id="KW-0472">Membrane</keyword>
<dbReference type="PANTHER" id="PTHR45339">
    <property type="entry name" value="HYBRID SIGNAL TRANSDUCTION HISTIDINE KINASE J"/>
    <property type="match status" value="1"/>
</dbReference>
<dbReference type="InterPro" id="IPR013655">
    <property type="entry name" value="PAS_fold_3"/>
</dbReference>
<evidence type="ECO:0000259" key="26">
    <source>
        <dbReference type="PROSITE" id="PS50885"/>
    </source>
</evidence>
<evidence type="ECO:0000256" key="12">
    <source>
        <dbReference type="ARBA" id="ARBA00022989"/>
    </source>
</evidence>
<sequence>MKLRKKTRIIINTVIASIVAILYVVQSIILLHHFQYLEANYVRLNVDRGLNILDEQLSNLSAIAKQDRVLLLSKNFANQNQLESNVNLTKEEFINFNSVKNFFINQKLNLILRVNSQGEILFSQVFDLNKQTEIPISESFKKHLSRIQNLKQENYLSKIGIIILPEAPMLIVATNVPNEKDSLSNDTLIVGRYLDNTMISRLAESTKLSLTISRNLQTNQQLKLKNSEIVVKPLSSNKIAGYKIIKDIYSQPVLILQVKIDRIISNSLQSFWGYLIFLWVIVGLVFCVVIIAVIEKLLVSRVLQLSKLVKKIASSGDFSSRISMLGNDELSSLAGTINNILEGLKNYHSDYQESEESYRLMIENSTCIISRHSLNGIFLDISPNCRNLLGYSPLELLGNHPQKLFAHEDTKAIAKAYYAVLKNSVTSTITYRLLCKDSKYIWLETSFRTIRDSKTGKVQEIIALSYDISELKQKKEELQESEAAILRLYQITSATCKDKNLDMDPSSFFNYRLQKLLEMGCEKFDLETGVLFKIEDGISTTIASITPDNCISKGQEFEVEKNFIFTAITEKPICFESITSSGFSITTDIDFQIEAYMGAPVMVGGLVYGTLNFWSPKPLRQPFKAIDKELLKLMAQWVGGELERQKTATDATDLAKARDEALAATRAKSEFLATMSHEIRTPINAVIGMTGLLLDTSLKSDQTEFVETIRSSGDALLTLINDILDFSKIESEKFDLEEHPFDLETCLEESIDLLVAKVSEQGLELVYFIDPETPTIVIGDVTRVRQILVNLLSNAVKFTSDGEVLVSVSGRKLEIEENVQNLAVENISESDTCDIWPAYEIQFSVKDTGIGIPANRMNRLFKRFSQVDSSTNREYGGTGLGLVISKRLAEMMGGQMWVESMGVVGGNPPATYRLPDLYEHSAAVNEKSGSTFYFTIVSKCSIQTVQNKFIQTNYVNGSQHKLVDKRILIVDDNSTNRTILLRQTESWGMIVRTAENANRALELIATENKFDVAIIDMKMPEIDGLSLGKKITEYPIYQNLPIILLSSLGQQEINFSDKLLGSVINKPIKQSQLYEALLNIFSGQDVKVKFKNNNKRNYQTIPVLAKELPLRILLADDHLVNQKVALRILQRMGYRADLASNGLEVLAAVFRLPYDVVLMDVQMPLMDGLEASRHIQREYENATKYSQKSPQKRPRIIAMTANVMQGYREECIAAGMDDYISKPIQIEELIKALSKCKSVVSEVKEKLNFPQLNTFLETEDNNNNIFPDKPILESKVIENLREVEYLDESIDIYLETSPELLENINIAINQTDPLRLKNAAHSLKSISGTLGAMNLYNICQELEVLARLAYESGNFTPKEVIDIFSEVKIEYEKVIAALKLEQHK</sequence>
<dbReference type="SUPFAM" id="SSF55874">
    <property type="entry name" value="ATPase domain of HSP90 chaperone/DNA topoisomerase II/histidine kinase"/>
    <property type="match status" value="1"/>
</dbReference>
<keyword evidence="8 21" id="KW-0812">Transmembrane</keyword>
<dbReference type="InterPro" id="IPR003594">
    <property type="entry name" value="HATPase_dom"/>
</dbReference>
<evidence type="ECO:0000256" key="21">
    <source>
        <dbReference type="SAM" id="Phobius"/>
    </source>
</evidence>
<evidence type="ECO:0000256" key="14">
    <source>
        <dbReference type="ARBA" id="ARBA00023136"/>
    </source>
</evidence>
<evidence type="ECO:0000256" key="10">
    <source>
        <dbReference type="ARBA" id="ARBA00022777"/>
    </source>
</evidence>
<dbReference type="SUPFAM" id="SSF52172">
    <property type="entry name" value="CheY-like"/>
    <property type="match status" value="2"/>
</dbReference>
<dbReference type="eggNOG" id="COG2203">
    <property type="taxonomic scope" value="Bacteria"/>
</dbReference>
<evidence type="ECO:0000256" key="20">
    <source>
        <dbReference type="SAM" id="Coils"/>
    </source>
</evidence>
<dbReference type="InterPro" id="IPR011006">
    <property type="entry name" value="CheY-like_superfamily"/>
</dbReference>
<dbReference type="Pfam" id="PF00072">
    <property type="entry name" value="Response_reg"/>
    <property type="match status" value="2"/>
</dbReference>
<dbReference type="Pfam" id="PF08447">
    <property type="entry name" value="PAS_3"/>
    <property type="match status" value="1"/>
</dbReference>
<evidence type="ECO:0000256" key="13">
    <source>
        <dbReference type="ARBA" id="ARBA00023012"/>
    </source>
</evidence>
<proteinExistence type="inferred from homology"/>
<dbReference type="CDD" id="cd00088">
    <property type="entry name" value="HPT"/>
    <property type="match status" value="1"/>
</dbReference>
<dbReference type="SUPFAM" id="SSF47384">
    <property type="entry name" value="Homodimeric domain of signal transducing histidine kinase"/>
    <property type="match status" value="1"/>
</dbReference>
<feature type="domain" description="PAS" evidence="24">
    <location>
        <begin position="354"/>
        <end position="424"/>
    </location>
</feature>
<dbReference type="PANTHER" id="PTHR45339:SF1">
    <property type="entry name" value="HYBRID SIGNAL TRANSDUCTION HISTIDINE KINASE J"/>
    <property type="match status" value="1"/>
</dbReference>
<dbReference type="SMART" id="SM00387">
    <property type="entry name" value="HATPase_c"/>
    <property type="match status" value="1"/>
</dbReference>
<feature type="domain" description="Histidine kinase" evidence="22">
    <location>
        <begin position="674"/>
        <end position="900"/>
    </location>
</feature>
<feature type="domain" description="Response regulatory" evidence="23">
    <location>
        <begin position="1111"/>
        <end position="1237"/>
    </location>
</feature>
<keyword evidence="13" id="KW-0902">Two-component regulatory system</keyword>
<dbReference type="eggNOG" id="COG0784">
    <property type="taxonomic scope" value="Bacteria"/>
</dbReference>
<keyword evidence="6 19" id="KW-0597">Phosphoprotein</keyword>
<dbReference type="GO" id="GO:0005886">
    <property type="term" value="C:plasma membrane"/>
    <property type="evidence" value="ECO:0007669"/>
    <property type="project" value="UniProtKB-SubCell"/>
</dbReference>
<dbReference type="InterPro" id="IPR035965">
    <property type="entry name" value="PAS-like_dom_sf"/>
</dbReference>
<evidence type="ECO:0000256" key="18">
    <source>
        <dbReference type="PROSITE-ProRule" id="PRU00110"/>
    </source>
</evidence>
<feature type="transmembrane region" description="Helical" evidence="21">
    <location>
        <begin position="9"/>
        <end position="34"/>
    </location>
</feature>
<feature type="modified residue" description="4-aspartylphosphate" evidence="19">
    <location>
        <position position="1016"/>
    </location>
</feature>
<dbReference type="CDD" id="cd16922">
    <property type="entry name" value="HATPase_EvgS-ArcB-TorS-like"/>
    <property type="match status" value="1"/>
</dbReference>
<keyword evidence="20" id="KW-0175">Coiled coil</keyword>
<dbReference type="CDD" id="cd00082">
    <property type="entry name" value="HisKA"/>
    <property type="match status" value="1"/>
</dbReference>
<dbReference type="PROSITE" id="PS50885">
    <property type="entry name" value="HAMP"/>
    <property type="match status" value="1"/>
</dbReference>
<dbReference type="EMBL" id="CP000393">
    <property type="protein sequence ID" value="ABG50336.1"/>
    <property type="molecule type" value="Genomic_DNA"/>
</dbReference>
<dbReference type="STRING" id="203124.Tery_0943"/>
<evidence type="ECO:0000259" key="22">
    <source>
        <dbReference type="PROSITE" id="PS50109"/>
    </source>
</evidence>
<evidence type="ECO:0000256" key="15">
    <source>
        <dbReference type="ARBA" id="ARBA00064003"/>
    </source>
</evidence>
<evidence type="ECO:0000256" key="17">
    <source>
        <dbReference type="ARBA" id="ARBA00074306"/>
    </source>
</evidence>
<keyword evidence="11" id="KW-0067">ATP-binding</keyword>
<evidence type="ECO:0000259" key="23">
    <source>
        <dbReference type="PROSITE" id="PS50110"/>
    </source>
</evidence>
<dbReference type="CDD" id="cd06225">
    <property type="entry name" value="HAMP"/>
    <property type="match status" value="1"/>
</dbReference>
<evidence type="ECO:0000256" key="4">
    <source>
        <dbReference type="ARBA" id="ARBA00012438"/>
    </source>
</evidence>
<dbReference type="eggNOG" id="COG2205">
    <property type="taxonomic scope" value="Bacteria"/>
</dbReference>
<dbReference type="InterPro" id="IPR003018">
    <property type="entry name" value="GAF"/>
</dbReference>
<keyword evidence="9" id="KW-0547">Nucleotide-binding</keyword>
<dbReference type="SUPFAM" id="SSF55781">
    <property type="entry name" value="GAF domain-like"/>
    <property type="match status" value="1"/>
</dbReference>
<dbReference type="InterPro" id="IPR001789">
    <property type="entry name" value="Sig_transdc_resp-reg_receiver"/>
</dbReference>
<dbReference type="Pfam" id="PF05228">
    <property type="entry name" value="CHASE4"/>
    <property type="match status" value="1"/>
</dbReference>
<dbReference type="InterPro" id="IPR029016">
    <property type="entry name" value="GAF-like_dom_sf"/>
</dbReference>
<dbReference type="OrthoDB" id="5389090at2"/>
<dbReference type="InterPro" id="IPR000700">
    <property type="entry name" value="PAS-assoc_C"/>
</dbReference>
<dbReference type="Pfam" id="PF02518">
    <property type="entry name" value="HATPase_c"/>
    <property type="match status" value="1"/>
</dbReference>
<evidence type="ECO:0000256" key="11">
    <source>
        <dbReference type="ARBA" id="ARBA00022840"/>
    </source>
</evidence>
<evidence type="ECO:0000256" key="9">
    <source>
        <dbReference type="ARBA" id="ARBA00022741"/>
    </source>
</evidence>
<dbReference type="Gene3D" id="3.30.450.20">
    <property type="entry name" value="PAS domain"/>
    <property type="match status" value="1"/>
</dbReference>
<feature type="domain" description="PAC" evidence="25">
    <location>
        <begin position="427"/>
        <end position="480"/>
    </location>
</feature>
<dbReference type="InterPro" id="IPR008207">
    <property type="entry name" value="Sig_transdc_His_kin_Hpt_dom"/>
</dbReference>
<dbReference type="PROSITE" id="PS50109">
    <property type="entry name" value="HIS_KIN"/>
    <property type="match status" value="1"/>
</dbReference>
<evidence type="ECO:0000256" key="5">
    <source>
        <dbReference type="ARBA" id="ARBA00022475"/>
    </source>
</evidence>
<dbReference type="SMART" id="SM00086">
    <property type="entry name" value="PAC"/>
    <property type="match status" value="1"/>
</dbReference>
<evidence type="ECO:0000256" key="8">
    <source>
        <dbReference type="ARBA" id="ARBA00022692"/>
    </source>
</evidence>
<dbReference type="Pfam" id="PF01590">
    <property type="entry name" value="GAF"/>
    <property type="match status" value="1"/>
</dbReference>
<dbReference type="FunFam" id="1.10.287.130:FF:000002">
    <property type="entry name" value="Two-component osmosensing histidine kinase"/>
    <property type="match status" value="1"/>
</dbReference>
<dbReference type="FunFam" id="3.30.565.10:FF:000010">
    <property type="entry name" value="Sensor histidine kinase RcsC"/>
    <property type="match status" value="1"/>
</dbReference>
<dbReference type="KEGG" id="ter:Tery_0943"/>
<comment type="subunit">
    <text evidence="15">At low DSF concentrations, interacts with RpfF.</text>
</comment>
<dbReference type="InterPro" id="IPR036890">
    <property type="entry name" value="HATPase_C_sf"/>
</dbReference>
<dbReference type="SMART" id="SM00388">
    <property type="entry name" value="HisKA"/>
    <property type="match status" value="1"/>
</dbReference>
<comment type="subcellular location">
    <subcellularLocation>
        <location evidence="2">Cell membrane</location>
        <topology evidence="2">Multi-pass membrane protein</topology>
    </subcellularLocation>
</comment>
<keyword evidence="5" id="KW-1003">Cell membrane</keyword>
<dbReference type="Gene3D" id="3.40.50.2300">
    <property type="match status" value="2"/>
</dbReference>
<dbReference type="SUPFAM" id="SSF47226">
    <property type="entry name" value="Histidine-containing phosphotransfer domain, HPT domain"/>
    <property type="match status" value="1"/>
</dbReference>
<dbReference type="InterPro" id="IPR007892">
    <property type="entry name" value="CHASE4"/>
</dbReference>
<feature type="domain" description="HAMP" evidence="26">
    <location>
        <begin position="296"/>
        <end position="349"/>
    </location>
</feature>
<evidence type="ECO:0000259" key="27">
    <source>
        <dbReference type="PROSITE" id="PS50894"/>
    </source>
</evidence>
<evidence type="ECO:0000256" key="6">
    <source>
        <dbReference type="ARBA" id="ARBA00022553"/>
    </source>
</evidence>
<feature type="coiled-coil region" evidence="20">
    <location>
        <begin position="461"/>
        <end position="491"/>
    </location>
</feature>
<keyword evidence="10 28" id="KW-0418">Kinase</keyword>
<dbReference type="SMART" id="SM00091">
    <property type="entry name" value="PAS"/>
    <property type="match status" value="1"/>
</dbReference>
<evidence type="ECO:0000256" key="3">
    <source>
        <dbReference type="ARBA" id="ARBA00006402"/>
    </source>
</evidence>
<feature type="domain" description="HPt" evidence="27">
    <location>
        <begin position="1282"/>
        <end position="1378"/>
    </location>
</feature>
<feature type="modified residue" description="Phosphohistidine" evidence="18">
    <location>
        <position position="1321"/>
    </location>
</feature>
<gene>
    <name evidence="28" type="ordered locus">Tery_0943</name>
</gene>
<dbReference type="InterPro" id="IPR003660">
    <property type="entry name" value="HAMP_dom"/>
</dbReference>
<evidence type="ECO:0000256" key="1">
    <source>
        <dbReference type="ARBA" id="ARBA00000085"/>
    </source>
</evidence>
<dbReference type="SMART" id="SM00448">
    <property type="entry name" value="REC"/>
    <property type="match status" value="2"/>
</dbReference>
<dbReference type="PROSITE" id="PS50894">
    <property type="entry name" value="HPT"/>
    <property type="match status" value="1"/>
</dbReference>